<evidence type="ECO:0000313" key="3">
    <source>
        <dbReference type="Proteomes" id="UP001064489"/>
    </source>
</evidence>
<name>A0AAD5J4C1_ACENE</name>
<reference evidence="2" key="1">
    <citation type="journal article" date="2022" name="Plant J.">
        <title>Strategies of tolerance reflected in two North American maple genomes.</title>
        <authorList>
            <person name="McEvoy S.L."/>
            <person name="Sezen U.U."/>
            <person name="Trouern-Trend A."/>
            <person name="McMahon S.M."/>
            <person name="Schaberg P.G."/>
            <person name="Yang J."/>
            <person name="Wegrzyn J.L."/>
            <person name="Swenson N.G."/>
        </authorList>
    </citation>
    <scope>NUCLEOTIDE SEQUENCE</scope>
    <source>
        <strain evidence="2">91603</strain>
    </source>
</reference>
<dbReference type="Proteomes" id="UP001064489">
    <property type="component" value="Chromosome 3"/>
</dbReference>
<proteinExistence type="predicted"/>
<protein>
    <submittedName>
        <fullName evidence="2">Uncharacterized protein</fullName>
    </submittedName>
</protein>
<feature type="transmembrane region" description="Helical" evidence="1">
    <location>
        <begin position="51"/>
        <end position="70"/>
    </location>
</feature>
<keyword evidence="1" id="KW-1133">Transmembrane helix</keyword>
<sequence>MSKEKAKDDGEKGVVIEVPITTKFSDSGNEEIQQEVVPTVNLKVVEGFSTFHAIVVAFASLYLLLLSDLFKEDYHDELIINRTSAVSETIFGICLAGILRYGCISFLCRCGLATLKNHCPFYTCSEECFFYRFLNLRHLVIV</sequence>
<reference evidence="2" key="2">
    <citation type="submission" date="2023-02" db="EMBL/GenBank/DDBJ databases">
        <authorList>
            <person name="Swenson N.G."/>
            <person name="Wegrzyn J.L."/>
            <person name="Mcevoy S.L."/>
        </authorList>
    </citation>
    <scope>NUCLEOTIDE SEQUENCE</scope>
    <source>
        <strain evidence="2">91603</strain>
        <tissue evidence="2">Leaf</tissue>
    </source>
</reference>
<organism evidence="2 3">
    <name type="scientific">Acer negundo</name>
    <name type="common">Box elder</name>
    <dbReference type="NCBI Taxonomy" id="4023"/>
    <lineage>
        <taxon>Eukaryota</taxon>
        <taxon>Viridiplantae</taxon>
        <taxon>Streptophyta</taxon>
        <taxon>Embryophyta</taxon>
        <taxon>Tracheophyta</taxon>
        <taxon>Spermatophyta</taxon>
        <taxon>Magnoliopsida</taxon>
        <taxon>eudicotyledons</taxon>
        <taxon>Gunneridae</taxon>
        <taxon>Pentapetalae</taxon>
        <taxon>rosids</taxon>
        <taxon>malvids</taxon>
        <taxon>Sapindales</taxon>
        <taxon>Sapindaceae</taxon>
        <taxon>Hippocastanoideae</taxon>
        <taxon>Acereae</taxon>
        <taxon>Acer</taxon>
    </lineage>
</organism>
<evidence type="ECO:0000256" key="1">
    <source>
        <dbReference type="SAM" id="Phobius"/>
    </source>
</evidence>
<keyword evidence="3" id="KW-1185">Reference proteome</keyword>
<evidence type="ECO:0000313" key="2">
    <source>
        <dbReference type="EMBL" id="KAI9185909.1"/>
    </source>
</evidence>
<dbReference type="AlphaFoldDB" id="A0AAD5J4C1"/>
<keyword evidence="1" id="KW-0812">Transmembrane</keyword>
<comment type="caution">
    <text evidence="2">The sequence shown here is derived from an EMBL/GenBank/DDBJ whole genome shotgun (WGS) entry which is preliminary data.</text>
</comment>
<accession>A0AAD5J4C1</accession>
<dbReference type="EMBL" id="JAJSOW010000100">
    <property type="protein sequence ID" value="KAI9185909.1"/>
    <property type="molecule type" value="Genomic_DNA"/>
</dbReference>
<feature type="transmembrane region" description="Helical" evidence="1">
    <location>
        <begin position="90"/>
        <end position="108"/>
    </location>
</feature>
<keyword evidence="1" id="KW-0472">Membrane</keyword>
<gene>
    <name evidence="2" type="ORF">LWI28_011819</name>
</gene>